<dbReference type="PANTHER" id="PTHR42203">
    <property type="entry name" value="UPF0058 PROTEIN MJ1205"/>
    <property type="match status" value="1"/>
</dbReference>
<dbReference type="Pfam" id="PF01893">
    <property type="entry name" value="UPF0058"/>
    <property type="match status" value="1"/>
</dbReference>
<proteinExistence type="predicted"/>
<protein>
    <recommendedName>
        <fullName evidence="2">Metal-binding protein</fullName>
    </recommendedName>
</protein>
<dbReference type="Gene3D" id="1.20.1270.110">
    <property type="entry name" value="Uncharacterised protein family UPF0058"/>
    <property type="match status" value="1"/>
</dbReference>
<dbReference type="InterPro" id="IPR036519">
    <property type="entry name" value="UPF0058_sf"/>
</dbReference>
<evidence type="ECO:0008006" key="2">
    <source>
        <dbReference type="Google" id="ProtNLM"/>
    </source>
</evidence>
<organism evidence="1">
    <name type="scientific">Archaeoglobus fulgidus</name>
    <dbReference type="NCBI Taxonomy" id="2234"/>
    <lineage>
        <taxon>Archaea</taxon>
        <taxon>Methanobacteriati</taxon>
        <taxon>Methanobacteriota</taxon>
        <taxon>Archaeoglobi</taxon>
        <taxon>Archaeoglobales</taxon>
        <taxon>Archaeoglobaceae</taxon>
        <taxon>Archaeoglobus</taxon>
    </lineage>
</organism>
<dbReference type="AlphaFoldDB" id="A0A7J3M1D6"/>
<gene>
    <name evidence="1" type="ORF">ENT52_02990</name>
</gene>
<evidence type="ECO:0000313" key="1">
    <source>
        <dbReference type="EMBL" id="HGT82673.1"/>
    </source>
</evidence>
<sequence length="90" mass="10287">MQKEELLVLHLVLFHIKKILEDSGIANGHFKAYESLGISPVQVNKSKSEHKKAVLLLCKGISEIFKTYYPEKLVQNPKLKECLQVEIIAR</sequence>
<reference evidence="1" key="1">
    <citation type="journal article" date="2020" name="mSystems">
        <title>Genome- and Community-Level Interaction Insights into Carbon Utilization and Element Cycling Functions of Hydrothermarchaeota in Hydrothermal Sediment.</title>
        <authorList>
            <person name="Zhou Z."/>
            <person name="Liu Y."/>
            <person name="Xu W."/>
            <person name="Pan J."/>
            <person name="Luo Z.H."/>
            <person name="Li M."/>
        </authorList>
    </citation>
    <scope>NUCLEOTIDE SEQUENCE [LARGE SCALE GENOMIC DNA]</scope>
    <source>
        <strain evidence="1">SpSt-587</strain>
    </source>
</reference>
<dbReference type="PANTHER" id="PTHR42203:SF2">
    <property type="entry name" value="UPF0058 PROTEIN MJ1205"/>
    <property type="match status" value="1"/>
</dbReference>
<dbReference type="SUPFAM" id="SSF140371">
    <property type="entry name" value="Vng1086c-like"/>
    <property type="match status" value="1"/>
</dbReference>
<name>A0A7J3M1D6_ARCFL</name>
<comment type="caution">
    <text evidence="1">The sequence shown here is derived from an EMBL/GenBank/DDBJ whole genome shotgun (WGS) entry which is preliminary data.</text>
</comment>
<dbReference type="InterPro" id="IPR002753">
    <property type="entry name" value="UPF0058"/>
</dbReference>
<accession>A0A7J3M1D6</accession>
<dbReference type="EMBL" id="DSYZ01000068">
    <property type="protein sequence ID" value="HGT82673.1"/>
    <property type="molecule type" value="Genomic_DNA"/>
</dbReference>